<accession>A0A2P5F5F7</accession>
<keyword evidence="3" id="KW-1185">Reference proteome</keyword>
<feature type="region of interest" description="Disordered" evidence="1">
    <location>
        <begin position="1"/>
        <end position="72"/>
    </location>
</feature>
<organism evidence="2 3">
    <name type="scientific">Trema orientale</name>
    <name type="common">Charcoal tree</name>
    <name type="synonym">Celtis orientalis</name>
    <dbReference type="NCBI Taxonomy" id="63057"/>
    <lineage>
        <taxon>Eukaryota</taxon>
        <taxon>Viridiplantae</taxon>
        <taxon>Streptophyta</taxon>
        <taxon>Embryophyta</taxon>
        <taxon>Tracheophyta</taxon>
        <taxon>Spermatophyta</taxon>
        <taxon>Magnoliopsida</taxon>
        <taxon>eudicotyledons</taxon>
        <taxon>Gunneridae</taxon>
        <taxon>Pentapetalae</taxon>
        <taxon>rosids</taxon>
        <taxon>fabids</taxon>
        <taxon>Rosales</taxon>
        <taxon>Cannabaceae</taxon>
        <taxon>Trema</taxon>
    </lineage>
</organism>
<feature type="compositionally biased region" description="Pro residues" evidence="1">
    <location>
        <begin position="40"/>
        <end position="61"/>
    </location>
</feature>
<proteinExistence type="predicted"/>
<evidence type="ECO:0000313" key="2">
    <source>
        <dbReference type="EMBL" id="PON93026.1"/>
    </source>
</evidence>
<evidence type="ECO:0000256" key="1">
    <source>
        <dbReference type="SAM" id="MobiDB-lite"/>
    </source>
</evidence>
<dbReference type="AlphaFoldDB" id="A0A2P5F5F7"/>
<comment type="caution">
    <text evidence="2">The sequence shown here is derived from an EMBL/GenBank/DDBJ whole genome shotgun (WGS) entry which is preliminary data.</text>
</comment>
<reference evidence="3" key="1">
    <citation type="submission" date="2016-06" db="EMBL/GenBank/DDBJ databases">
        <title>Parallel loss of symbiosis genes in relatives of nitrogen-fixing non-legume Parasponia.</title>
        <authorList>
            <person name="Van Velzen R."/>
            <person name="Holmer R."/>
            <person name="Bu F."/>
            <person name="Rutten L."/>
            <person name="Van Zeijl A."/>
            <person name="Liu W."/>
            <person name="Santuari L."/>
            <person name="Cao Q."/>
            <person name="Sharma T."/>
            <person name="Shen D."/>
            <person name="Roswanjaya Y."/>
            <person name="Wardhani T."/>
            <person name="Kalhor M.S."/>
            <person name="Jansen J."/>
            <person name="Van den Hoogen J."/>
            <person name="Gungor B."/>
            <person name="Hartog M."/>
            <person name="Hontelez J."/>
            <person name="Verver J."/>
            <person name="Yang W.-C."/>
            <person name="Schijlen E."/>
            <person name="Repin R."/>
            <person name="Schilthuizen M."/>
            <person name="Schranz E."/>
            <person name="Heidstra R."/>
            <person name="Miyata K."/>
            <person name="Fedorova E."/>
            <person name="Kohlen W."/>
            <person name="Bisseling T."/>
            <person name="Smit S."/>
            <person name="Geurts R."/>
        </authorList>
    </citation>
    <scope>NUCLEOTIDE SEQUENCE [LARGE SCALE GENOMIC DNA]</scope>
    <source>
        <strain evidence="3">cv. RG33-2</strain>
    </source>
</reference>
<dbReference type="Proteomes" id="UP000237000">
    <property type="component" value="Unassembled WGS sequence"/>
</dbReference>
<sequence>MRERVAAGGLGMGMEQKEKKRRVEQGDLRRRVDDAAAAAPPAPPNPPNPNPNPPNPNPKPIATPIFFSSCLG</sequence>
<name>A0A2P5F5F7_TREOI</name>
<dbReference type="InParanoid" id="A0A2P5F5F7"/>
<protein>
    <submittedName>
        <fullName evidence="2">Uncharacterized protein</fullName>
    </submittedName>
</protein>
<feature type="compositionally biased region" description="Basic and acidic residues" evidence="1">
    <location>
        <begin position="15"/>
        <end position="34"/>
    </location>
</feature>
<dbReference type="EMBL" id="JXTC01000061">
    <property type="protein sequence ID" value="PON93026.1"/>
    <property type="molecule type" value="Genomic_DNA"/>
</dbReference>
<evidence type="ECO:0000313" key="3">
    <source>
        <dbReference type="Proteomes" id="UP000237000"/>
    </source>
</evidence>
<gene>
    <name evidence="2" type="ORF">TorRG33x02_113050</name>
</gene>